<dbReference type="AlphaFoldDB" id="A0AAE0Z0N6"/>
<dbReference type="EMBL" id="JAWDGP010004953">
    <property type="protein sequence ID" value="KAK3760759.1"/>
    <property type="molecule type" value="Genomic_DNA"/>
</dbReference>
<gene>
    <name evidence="1" type="ORF">RRG08_056170</name>
</gene>
<dbReference type="Proteomes" id="UP001283361">
    <property type="component" value="Unassembled WGS sequence"/>
</dbReference>
<keyword evidence="2" id="KW-1185">Reference proteome</keyword>
<protein>
    <submittedName>
        <fullName evidence="1">Uncharacterized protein</fullName>
    </submittedName>
</protein>
<accession>A0AAE0Z0N6</accession>
<reference evidence="1" key="1">
    <citation type="journal article" date="2023" name="G3 (Bethesda)">
        <title>A reference genome for the long-term kleptoplast-retaining sea slug Elysia crispata morphotype clarki.</title>
        <authorList>
            <person name="Eastman K.E."/>
            <person name="Pendleton A.L."/>
            <person name="Shaikh M.A."/>
            <person name="Suttiyut T."/>
            <person name="Ogas R."/>
            <person name="Tomko P."/>
            <person name="Gavelis G."/>
            <person name="Widhalm J.R."/>
            <person name="Wisecaver J.H."/>
        </authorList>
    </citation>
    <scope>NUCLEOTIDE SEQUENCE</scope>
    <source>
        <strain evidence="1">ECLA1</strain>
    </source>
</reference>
<evidence type="ECO:0000313" key="2">
    <source>
        <dbReference type="Proteomes" id="UP001283361"/>
    </source>
</evidence>
<proteinExistence type="predicted"/>
<comment type="caution">
    <text evidence="1">The sequence shown here is derived from an EMBL/GenBank/DDBJ whole genome shotgun (WGS) entry which is preliminary data.</text>
</comment>
<name>A0AAE0Z0N6_9GAST</name>
<organism evidence="1 2">
    <name type="scientific">Elysia crispata</name>
    <name type="common">lettuce slug</name>
    <dbReference type="NCBI Taxonomy" id="231223"/>
    <lineage>
        <taxon>Eukaryota</taxon>
        <taxon>Metazoa</taxon>
        <taxon>Spiralia</taxon>
        <taxon>Lophotrochozoa</taxon>
        <taxon>Mollusca</taxon>
        <taxon>Gastropoda</taxon>
        <taxon>Heterobranchia</taxon>
        <taxon>Euthyneura</taxon>
        <taxon>Panpulmonata</taxon>
        <taxon>Sacoglossa</taxon>
        <taxon>Placobranchoidea</taxon>
        <taxon>Plakobranchidae</taxon>
        <taxon>Elysia</taxon>
    </lineage>
</organism>
<evidence type="ECO:0000313" key="1">
    <source>
        <dbReference type="EMBL" id="KAK3760759.1"/>
    </source>
</evidence>
<sequence>MNMPRWFTDLLAARRILSWNKQGKSLDDRGHQYLLCPIMELWPFMVNWVFYRNNPLWAQGQGVIFVSEIVTREGIRYF</sequence>